<dbReference type="EMBL" id="WIUZ02000014">
    <property type="protein sequence ID" value="KAF9781362.1"/>
    <property type="molecule type" value="Genomic_DNA"/>
</dbReference>
<keyword evidence="13" id="KW-1133">Transmembrane helix</keyword>
<organism evidence="19 20">
    <name type="scientific">Thelephora terrestris</name>
    <dbReference type="NCBI Taxonomy" id="56493"/>
    <lineage>
        <taxon>Eukaryota</taxon>
        <taxon>Fungi</taxon>
        <taxon>Dikarya</taxon>
        <taxon>Basidiomycota</taxon>
        <taxon>Agaricomycotina</taxon>
        <taxon>Agaricomycetes</taxon>
        <taxon>Thelephorales</taxon>
        <taxon>Thelephoraceae</taxon>
        <taxon>Thelephora</taxon>
    </lineage>
</organism>
<evidence type="ECO:0000256" key="9">
    <source>
        <dbReference type="ARBA" id="ARBA00022801"/>
    </source>
</evidence>
<keyword evidence="6" id="KW-0812">Transmembrane</keyword>
<comment type="subcellular location">
    <subcellularLocation>
        <location evidence="2">Membrane</location>
        <topology evidence="2">Single-pass membrane protein</topology>
    </subcellularLocation>
    <subcellularLocation>
        <location evidence="16">Plastid</location>
        <location evidence="16">Chloroplast outer membrane</location>
    </subcellularLocation>
</comment>
<evidence type="ECO:0000313" key="20">
    <source>
        <dbReference type="Proteomes" id="UP000736335"/>
    </source>
</evidence>
<comment type="caution">
    <text evidence="19">The sequence shown here is derived from an EMBL/GenBank/DDBJ whole genome shotgun (WGS) entry which is preliminary data.</text>
</comment>
<dbReference type="GO" id="GO:0005525">
    <property type="term" value="F:GTP binding"/>
    <property type="evidence" value="ECO:0007669"/>
    <property type="project" value="UniProtKB-KW"/>
</dbReference>
<dbReference type="GO" id="GO:0046872">
    <property type="term" value="F:metal ion binding"/>
    <property type="evidence" value="ECO:0007669"/>
    <property type="project" value="UniProtKB-KW"/>
</dbReference>
<dbReference type="AlphaFoldDB" id="A0A9P6H7W8"/>
<dbReference type="Proteomes" id="UP000736335">
    <property type="component" value="Unassembled WGS sequence"/>
</dbReference>
<evidence type="ECO:0000256" key="11">
    <source>
        <dbReference type="ARBA" id="ARBA00022842"/>
    </source>
</evidence>
<evidence type="ECO:0000256" key="2">
    <source>
        <dbReference type="ARBA" id="ARBA00004167"/>
    </source>
</evidence>
<evidence type="ECO:0000256" key="6">
    <source>
        <dbReference type="ARBA" id="ARBA00022692"/>
    </source>
</evidence>
<evidence type="ECO:0000256" key="10">
    <source>
        <dbReference type="ARBA" id="ARBA00022805"/>
    </source>
</evidence>
<evidence type="ECO:0000256" key="12">
    <source>
        <dbReference type="ARBA" id="ARBA00022927"/>
    </source>
</evidence>
<name>A0A9P6H7W8_9AGAM</name>
<gene>
    <name evidence="19" type="ORF">BJ322DRAFT_1080637</name>
</gene>
<keyword evidence="15" id="KW-0472">Membrane</keyword>
<keyword evidence="11" id="KW-0460">Magnesium</keyword>
<reference evidence="19" key="2">
    <citation type="submission" date="2020-11" db="EMBL/GenBank/DDBJ databases">
        <authorList>
            <consortium name="DOE Joint Genome Institute"/>
            <person name="Kuo A."/>
            <person name="Miyauchi S."/>
            <person name="Kiss E."/>
            <person name="Drula E."/>
            <person name="Kohler A."/>
            <person name="Sanchez-Garcia M."/>
            <person name="Andreopoulos B."/>
            <person name="Barry K.W."/>
            <person name="Bonito G."/>
            <person name="Buee M."/>
            <person name="Carver A."/>
            <person name="Chen C."/>
            <person name="Cichocki N."/>
            <person name="Clum A."/>
            <person name="Culley D."/>
            <person name="Crous P.W."/>
            <person name="Fauchery L."/>
            <person name="Girlanda M."/>
            <person name="Hayes R."/>
            <person name="Keri Z."/>
            <person name="Labutti K."/>
            <person name="Lipzen A."/>
            <person name="Lombard V."/>
            <person name="Magnuson J."/>
            <person name="Maillard F."/>
            <person name="Morin E."/>
            <person name="Murat C."/>
            <person name="Nolan M."/>
            <person name="Ohm R."/>
            <person name="Pangilinan J."/>
            <person name="Pereira M."/>
            <person name="Perotto S."/>
            <person name="Peter M."/>
            <person name="Riley R."/>
            <person name="Sitrit Y."/>
            <person name="Stielow B."/>
            <person name="Szollosi G."/>
            <person name="Zifcakova L."/>
            <person name="Stursova M."/>
            <person name="Spatafora J.W."/>
            <person name="Tedersoo L."/>
            <person name="Vaario L.-M."/>
            <person name="Yamada A."/>
            <person name="Yan M."/>
            <person name="Wang P."/>
            <person name="Xu J."/>
            <person name="Bruns T."/>
            <person name="Baldrian P."/>
            <person name="Vilgalys R."/>
            <person name="Henrissat B."/>
            <person name="Grigoriev I.V."/>
            <person name="Hibbett D."/>
            <person name="Nagy L.G."/>
            <person name="Martin F.M."/>
        </authorList>
    </citation>
    <scope>NUCLEOTIDE SEQUENCE</scope>
    <source>
        <strain evidence="19">UH-Tt-Lm1</strain>
    </source>
</reference>
<sequence length="312" mass="35031">MVSQEIIALLGETGSGKSTFVNRATNTDAFRVGNGLRSCTSEIQLSPEFNVDGRPVVLIDTPGFNDTVMEDADVLKDISAFLATVYESEVKLAGVIYFHRISDERWRRSDTRSFGWLKRICGDQTLRNVVLTTNMWGNVDSAVGAAREAQLAAEFVKPALDKGAQLLRHSNTTKSAHDIIRAILKNRRTALQVQQELIDEGREFHRTAVGEEINREVAESTRRLAQQVQELQNALENLRDSEKETRLQMEADIAGLLKEIRRFKDGSVNMNKDYRNRKAKAASLWASLRYPARIAISCIVLGALYWGLSLYI</sequence>
<keyword evidence="3" id="KW-0813">Transport</keyword>
<dbReference type="InterPro" id="IPR006703">
    <property type="entry name" value="G_AIG1"/>
</dbReference>
<dbReference type="InterPro" id="IPR045058">
    <property type="entry name" value="GIMA/IAN/Toc"/>
</dbReference>
<keyword evidence="4" id="KW-0150">Chloroplast</keyword>
<keyword evidence="8" id="KW-0547">Nucleotide-binding</keyword>
<keyword evidence="12" id="KW-0653">Protein transport</keyword>
<evidence type="ECO:0000256" key="7">
    <source>
        <dbReference type="ARBA" id="ARBA00022723"/>
    </source>
</evidence>
<dbReference type="Pfam" id="PF04548">
    <property type="entry name" value="AIG1"/>
    <property type="match status" value="1"/>
</dbReference>
<evidence type="ECO:0000256" key="17">
    <source>
        <dbReference type="SAM" id="Coils"/>
    </source>
</evidence>
<evidence type="ECO:0000256" key="5">
    <source>
        <dbReference type="ARBA" id="ARBA00022640"/>
    </source>
</evidence>
<protein>
    <submittedName>
        <fullName evidence="19">P-loop containing nucleoside triphosphate hydrolase protein</fullName>
    </submittedName>
</protein>
<comment type="cofactor">
    <cofactor evidence="1">
        <name>Mg(2+)</name>
        <dbReference type="ChEBI" id="CHEBI:18420"/>
    </cofactor>
</comment>
<keyword evidence="10" id="KW-1002">Plastid outer membrane</keyword>
<evidence type="ECO:0000256" key="4">
    <source>
        <dbReference type="ARBA" id="ARBA00022528"/>
    </source>
</evidence>
<dbReference type="GO" id="GO:0015031">
    <property type="term" value="P:protein transport"/>
    <property type="evidence" value="ECO:0007669"/>
    <property type="project" value="UniProtKB-KW"/>
</dbReference>
<dbReference type="Gene3D" id="3.40.50.300">
    <property type="entry name" value="P-loop containing nucleotide triphosphate hydrolases"/>
    <property type="match status" value="1"/>
</dbReference>
<proteinExistence type="predicted"/>
<keyword evidence="20" id="KW-1185">Reference proteome</keyword>
<feature type="coiled-coil region" evidence="17">
    <location>
        <begin position="214"/>
        <end position="248"/>
    </location>
</feature>
<evidence type="ECO:0000256" key="1">
    <source>
        <dbReference type="ARBA" id="ARBA00001946"/>
    </source>
</evidence>
<dbReference type="CDD" id="cd00882">
    <property type="entry name" value="Ras_like_GTPase"/>
    <property type="match status" value="1"/>
</dbReference>
<evidence type="ECO:0000313" key="19">
    <source>
        <dbReference type="EMBL" id="KAF9781362.1"/>
    </source>
</evidence>
<evidence type="ECO:0000259" key="18">
    <source>
        <dbReference type="Pfam" id="PF04548"/>
    </source>
</evidence>
<dbReference type="GO" id="GO:0016020">
    <property type="term" value="C:membrane"/>
    <property type="evidence" value="ECO:0007669"/>
    <property type="project" value="UniProtKB-SubCell"/>
</dbReference>
<evidence type="ECO:0000256" key="13">
    <source>
        <dbReference type="ARBA" id="ARBA00022989"/>
    </source>
</evidence>
<dbReference type="PANTHER" id="PTHR10903:SF135">
    <property type="entry name" value="TRANSLOCASE OF CHLOROPLAST 120, CHLOROPLASTIC-RELATED"/>
    <property type="match status" value="1"/>
</dbReference>
<evidence type="ECO:0000256" key="16">
    <source>
        <dbReference type="ARBA" id="ARBA00024013"/>
    </source>
</evidence>
<keyword evidence="17" id="KW-0175">Coiled coil</keyword>
<evidence type="ECO:0000256" key="8">
    <source>
        <dbReference type="ARBA" id="ARBA00022741"/>
    </source>
</evidence>
<feature type="domain" description="AIG1-type G" evidence="18">
    <location>
        <begin position="7"/>
        <end position="131"/>
    </location>
</feature>
<accession>A0A9P6H7W8</accession>
<dbReference type="SUPFAM" id="SSF52540">
    <property type="entry name" value="P-loop containing nucleoside triphosphate hydrolases"/>
    <property type="match status" value="1"/>
</dbReference>
<evidence type="ECO:0000256" key="14">
    <source>
        <dbReference type="ARBA" id="ARBA00023134"/>
    </source>
</evidence>
<dbReference type="PANTHER" id="PTHR10903">
    <property type="entry name" value="GTPASE, IMAP FAMILY MEMBER-RELATED"/>
    <property type="match status" value="1"/>
</dbReference>
<evidence type="ECO:0000256" key="3">
    <source>
        <dbReference type="ARBA" id="ARBA00022448"/>
    </source>
</evidence>
<dbReference type="InterPro" id="IPR027417">
    <property type="entry name" value="P-loop_NTPase"/>
</dbReference>
<keyword evidence="9 19" id="KW-0378">Hydrolase</keyword>
<reference evidence="19" key="1">
    <citation type="journal article" date="2020" name="Nat. Commun.">
        <title>Large-scale genome sequencing of mycorrhizal fungi provides insights into the early evolution of symbiotic traits.</title>
        <authorList>
            <person name="Miyauchi S."/>
            <person name="Kiss E."/>
            <person name="Kuo A."/>
            <person name="Drula E."/>
            <person name="Kohler A."/>
            <person name="Sanchez-Garcia M."/>
            <person name="Morin E."/>
            <person name="Andreopoulos B."/>
            <person name="Barry K.W."/>
            <person name="Bonito G."/>
            <person name="Buee M."/>
            <person name="Carver A."/>
            <person name="Chen C."/>
            <person name="Cichocki N."/>
            <person name="Clum A."/>
            <person name="Culley D."/>
            <person name="Crous P.W."/>
            <person name="Fauchery L."/>
            <person name="Girlanda M."/>
            <person name="Hayes R.D."/>
            <person name="Keri Z."/>
            <person name="LaButti K."/>
            <person name="Lipzen A."/>
            <person name="Lombard V."/>
            <person name="Magnuson J."/>
            <person name="Maillard F."/>
            <person name="Murat C."/>
            <person name="Nolan M."/>
            <person name="Ohm R.A."/>
            <person name="Pangilinan J."/>
            <person name="Pereira M.F."/>
            <person name="Perotto S."/>
            <person name="Peter M."/>
            <person name="Pfister S."/>
            <person name="Riley R."/>
            <person name="Sitrit Y."/>
            <person name="Stielow J.B."/>
            <person name="Szollosi G."/>
            <person name="Zifcakova L."/>
            <person name="Stursova M."/>
            <person name="Spatafora J.W."/>
            <person name="Tedersoo L."/>
            <person name="Vaario L.M."/>
            <person name="Yamada A."/>
            <person name="Yan M."/>
            <person name="Wang P."/>
            <person name="Xu J."/>
            <person name="Bruns T."/>
            <person name="Baldrian P."/>
            <person name="Vilgalys R."/>
            <person name="Dunand C."/>
            <person name="Henrissat B."/>
            <person name="Grigoriev I.V."/>
            <person name="Hibbett D."/>
            <person name="Nagy L.G."/>
            <person name="Martin F.M."/>
        </authorList>
    </citation>
    <scope>NUCLEOTIDE SEQUENCE</scope>
    <source>
        <strain evidence="19">UH-Tt-Lm1</strain>
    </source>
</reference>
<evidence type="ECO:0000256" key="15">
    <source>
        <dbReference type="ARBA" id="ARBA00023136"/>
    </source>
</evidence>
<dbReference type="GO" id="GO:0016787">
    <property type="term" value="F:hydrolase activity"/>
    <property type="evidence" value="ECO:0007669"/>
    <property type="project" value="UniProtKB-KW"/>
</dbReference>
<dbReference type="OrthoDB" id="8954335at2759"/>
<keyword evidence="7" id="KW-0479">Metal-binding</keyword>
<keyword evidence="5" id="KW-0934">Plastid</keyword>
<keyword evidence="14" id="KW-0342">GTP-binding</keyword>